<dbReference type="AlphaFoldDB" id="A0A5C5WDA6"/>
<dbReference type="InterPro" id="IPR011042">
    <property type="entry name" value="6-blade_b-propeller_TolB-like"/>
</dbReference>
<dbReference type="Gene3D" id="2.120.10.30">
    <property type="entry name" value="TolB, C-terminal domain"/>
    <property type="match status" value="1"/>
</dbReference>
<protein>
    <recommendedName>
        <fullName evidence="2">DUF7133 domain-containing protein</fullName>
    </recommendedName>
</protein>
<dbReference type="EMBL" id="SJPI01000004">
    <property type="protein sequence ID" value="TWT48061.1"/>
    <property type="molecule type" value="Genomic_DNA"/>
</dbReference>
<keyword evidence="1" id="KW-0732">Signal</keyword>
<dbReference type="InterPro" id="IPR011041">
    <property type="entry name" value="Quinoprot_gluc/sorb_DH_b-prop"/>
</dbReference>
<evidence type="ECO:0000256" key="1">
    <source>
        <dbReference type="SAM" id="SignalP"/>
    </source>
</evidence>
<sequence length="504" mass="54811" precursor="true">MRFKAAIIAVSILPLLSVPTLAVGQEQPNESDYYRLTTFELPEGETIEACGLQVIPNGNLAICTRRGDVFMVTDPLSDTVSASQFSLYARGLHEPLSLGWHDGWLYATQRPEVTRMRDSDGDGRADEFETVADGWGVSGDYHEYAFGSKPEADGSMVVTLCLTGSFNSDVPFRGWAMRITPDGKTIPMTSGVRSPGGVGKNANGDIFYTDNQGPWNGTCGLKLLKQGMFVGHPGGWKWYDDCRDVMGATPTEPVSGSRLNVEMKRIPELIPPAIKFPYDKMGKSASGIACDTSEGKFGPFAGQLFVGDQTQSMIMRVDLEVVDGLYQGACFPFRKGFASGNVGVEMGPSGSLFVGGTSRGWGSVGNRPFAVERLNWTGELPTEIHSMRLAADGSEGFDLTFTQPMTQESATDLASYQISTYTYEYRSEYGSPEVDATTPTITSATLSEDGLTLRLLIDGLQIDHVHELHCQGLRSREGLPLLHDAAYYTVNRFRPAAKNTSSQP</sequence>
<gene>
    <name evidence="3" type="ORF">Pla22_50610</name>
</gene>
<feature type="signal peptide" evidence="1">
    <location>
        <begin position="1"/>
        <end position="22"/>
    </location>
</feature>
<evidence type="ECO:0000259" key="2">
    <source>
        <dbReference type="Pfam" id="PF23500"/>
    </source>
</evidence>
<dbReference type="PANTHER" id="PTHR33546">
    <property type="entry name" value="LARGE, MULTIFUNCTIONAL SECRETED PROTEIN-RELATED"/>
    <property type="match status" value="1"/>
</dbReference>
<reference evidence="3 4" key="1">
    <citation type="submission" date="2019-02" db="EMBL/GenBank/DDBJ databases">
        <title>Deep-cultivation of Planctomycetes and their phenomic and genomic characterization uncovers novel biology.</title>
        <authorList>
            <person name="Wiegand S."/>
            <person name="Jogler M."/>
            <person name="Boedeker C."/>
            <person name="Pinto D."/>
            <person name="Vollmers J."/>
            <person name="Rivas-Marin E."/>
            <person name="Kohn T."/>
            <person name="Peeters S.H."/>
            <person name="Heuer A."/>
            <person name="Rast P."/>
            <person name="Oberbeckmann S."/>
            <person name="Bunk B."/>
            <person name="Jeske O."/>
            <person name="Meyerdierks A."/>
            <person name="Storesund J.E."/>
            <person name="Kallscheuer N."/>
            <person name="Luecker S."/>
            <person name="Lage O.M."/>
            <person name="Pohl T."/>
            <person name="Merkel B.J."/>
            <person name="Hornburger P."/>
            <person name="Mueller R.-W."/>
            <person name="Bruemmer F."/>
            <person name="Labrenz M."/>
            <person name="Spormann A.M."/>
            <person name="Op Den Camp H."/>
            <person name="Overmann J."/>
            <person name="Amann R."/>
            <person name="Jetten M.S.M."/>
            <person name="Mascher T."/>
            <person name="Medema M.H."/>
            <person name="Devos D.P."/>
            <person name="Kaster A.-K."/>
            <person name="Ovreas L."/>
            <person name="Rohde M."/>
            <person name="Galperin M.Y."/>
            <person name="Jogler C."/>
        </authorList>
    </citation>
    <scope>NUCLEOTIDE SEQUENCE [LARGE SCALE GENOMIC DNA]</scope>
    <source>
        <strain evidence="3 4">Pla22</strain>
    </source>
</reference>
<feature type="chain" id="PRO_5022782242" description="DUF7133 domain-containing protein" evidence="1">
    <location>
        <begin position="23"/>
        <end position="504"/>
    </location>
</feature>
<name>A0A5C5WDA6_9BACT</name>
<organism evidence="3 4">
    <name type="scientific">Rubripirellula amarantea</name>
    <dbReference type="NCBI Taxonomy" id="2527999"/>
    <lineage>
        <taxon>Bacteria</taxon>
        <taxon>Pseudomonadati</taxon>
        <taxon>Planctomycetota</taxon>
        <taxon>Planctomycetia</taxon>
        <taxon>Pirellulales</taxon>
        <taxon>Pirellulaceae</taxon>
        <taxon>Rubripirellula</taxon>
    </lineage>
</organism>
<dbReference type="SUPFAM" id="SSF50952">
    <property type="entry name" value="Soluble quinoprotein glucose dehydrogenase"/>
    <property type="match status" value="1"/>
</dbReference>
<evidence type="ECO:0000313" key="4">
    <source>
        <dbReference type="Proteomes" id="UP000316598"/>
    </source>
</evidence>
<dbReference type="Pfam" id="PF23500">
    <property type="entry name" value="DUF7133"/>
    <property type="match status" value="1"/>
</dbReference>
<dbReference type="InterPro" id="IPR055557">
    <property type="entry name" value="DUF7133"/>
</dbReference>
<dbReference type="Proteomes" id="UP000316598">
    <property type="component" value="Unassembled WGS sequence"/>
</dbReference>
<feature type="domain" description="DUF7133" evidence="2">
    <location>
        <begin position="65"/>
        <end position="221"/>
    </location>
</feature>
<accession>A0A5C5WDA6</accession>
<keyword evidence="4" id="KW-1185">Reference proteome</keyword>
<dbReference type="OrthoDB" id="176168at2"/>
<evidence type="ECO:0000313" key="3">
    <source>
        <dbReference type="EMBL" id="TWT48061.1"/>
    </source>
</evidence>
<comment type="caution">
    <text evidence="3">The sequence shown here is derived from an EMBL/GenBank/DDBJ whole genome shotgun (WGS) entry which is preliminary data.</text>
</comment>
<proteinExistence type="predicted"/>
<dbReference type="PANTHER" id="PTHR33546:SF1">
    <property type="entry name" value="LARGE, MULTIFUNCTIONAL SECRETED PROTEIN"/>
    <property type="match status" value="1"/>
</dbReference>
<dbReference type="RefSeq" id="WP_146517475.1">
    <property type="nucleotide sequence ID" value="NZ_SJPI01000004.1"/>
</dbReference>